<name>A0AAN0XX36_9VIBR</name>
<dbReference type="AlphaFoldDB" id="A0AAN0XX36"/>
<sequence>MGLTAEIEIFSYAALYQFDGAKGELCMTLKGLISVLLGEVERPIIVSPCDFEALYCLFPRPITYVGEIEVRVQHYCDTHILVGGLTQEYLLGSAIDHLYEKLQDQHSLLEVEELELKHLELRYPYLY</sequence>
<proteinExistence type="predicted"/>
<organism evidence="1 2">
    <name type="scientific">Vibrio breoganii</name>
    <dbReference type="NCBI Taxonomy" id="553239"/>
    <lineage>
        <taxon>Bacteria</taxon>
        <taxon>Pseudomonadati</taxon>
        <taxon>Pseudomonadota</taxon>
        <taxon>Gammaproteobacteria</taxon>
        <taxon>Vibrionales</taxon>
        <taxon>Vibrionaceae</taxon>
        <taxon>Vibrio</taxon>
    </lineage>
</organism>
<evidence type="ECO:0000313" key="1">
    <source>
        <dbReference type="EMBL" id="ANO34230.1"/>
    </source>
</evidence>
<reference evidence="1 2" key="1">
    <citation type="submission" date="2016-06" db="EMBL/GenBank/DDBJ databases">
        <title>Adaptive Radiation by Waves of Gene Transfer Leads to Fine-Scale Resource Partitioning in Marine Microbes.</title>
        <authorList>
            <person name="Hehemann J.-H."/>
            <person name="Arevalo P."/>
            <person name="Datta M.S."/>
            <person name="Yu X."/>
            <person name="Corzett C."/>
            <person name="Henschel A."/>
            <person name="Preheim S.P."/>
            <person name="Timberlake S."/>
            <person name="Alm E.J."/>
            <person name="Polz M.F."/>
        </authorList>
    </citation>
    <scope>NUCLEOTIDE SEQUENCE [LARGE SCALE GENOMIC DNA]</scope>
    <source>
        <strain evidence="1 2">FF50</strain>
    </source>
</reference>
<dbReference type="KEGG" id="vbr:A6E01_13540"/>
<evidence type="ECO:0000313" key="2">
    <source>
        <dbReference type="Proteomes" id="UP000092018"/>
    </source>
</evidence>
<dbReference type="EMBL" id="CP016178">
    <property type="protein sequence ID" value="ANO34230.1"/>
    <property type="molecule type" value="Genomic_DNA"/>
</dbReference>
<dbReference type="Proteomes" id="UP000092018">
    <property type="component" value="Chromosome 2"/>
</dbReference>
<protein>
    <submittedName>
        <fullName evidence="1">Uncharacterized protein</fullName>
    </submittedName>
</protein>
<accession>A0AAN0XX36</accession>
<gene>
    <name evidence="1" type="ORF">A6E01_13540</name>
</gene>